<dbReference type="Proteomes" id="UP000182241">
    <property type="component" value="Unassembled WGS sequence"/>
</dbReference>
<dbReference type="EMBL" id="FNSA01000003">
    <property type="protein sequence ID" value="SEC84143.1"/>
    <property type="molecule type" value="Genomic_DNA"/>
</dbReference>
<keyword evidence="3" id="KW-1185">Reference proteome</keyword>
<gene>
    <name evidence="2" type="ORF">SAMN04489793_3328</name>
</gene>
<dbReference type="RefSeq" id="WP_068743000.1">
    <property type="nucleotide sequence ID" value="NZ_FNSA01000003.1"/>
</dbReference>
<evidence type="ECO:0000313" key="2">
    <source>
        <dbReference type="EMBL" id="SEC84143.1"/>
    </source>
</evidence>
<feature type="transmembrane region" description="Helical" evidence="1">
    <location>
        <begin position="27"/>
        <end position="48"/>
    </location>
</feature>
<evidence type="ECO:0000256" key="1">
    <source>
        <dbReference type="SAM" id="Phobius"/>
    </source>
</evidence>
<evidence type="ECO:0000313" key="3">
    <source>
        <dbReference type="Proteomes" id="UP000182241"/>
    </source>
</evidence>
<proteinExistence type="predicted"/>
<feature type="transmembrane region" description="Helical" evidence="1">
    <location>
        <begin position="68"/>
        <end position="86"/>
    </location>
</feature>
<name>A0A1H4VT43_TSUTY</name>
<organism evidence="2 3">
    <name type="scientific">Tsukamurella tyrosinosolvens</name>
    <dbReference type="NCBI Taxonomy" id="57704"/>
    <lineage>
        <taxon>Bacteria</taxon>
        <taxon>Bacillati</taxon>
        <taxon>Actinomycetota</taxon>
        <taxon>Actinomycetes</taxon>
        <taxon>Mycobacteriales</taxon>
        <taxon>Tsukamurellaceae</taxon>
        <taxon>Tsukamurella</taxon>
    </lineage>
</organism>
<keyword evidence="1" id="KW-0472">Membrane</keyword>
<reference evidence="3" key="1">
    <citation type="submission" date="2016-10" db="EMBL/GenBank/DDBJ databases">
        <authorList>
            <person name="Varghese N."/>
            <person name="Submissions S."/>
        </authorList>
    </citation>
    <scope>NUCLEOTIDE SEQUENCE [LARGE SCALE GENOMIC DNA]</scope>
    <source>
        <strain evidence="3">DSM 44234</strain>
    </source>
</reference>
<keyword evidence="1" id="KW-0812">Transmembrane</keyword>
<dbReference type="AlphaFoldDB" id="A0A1H4VT43"/>
<accession>A0A1H4VT43</accession>
<sequence length="99" mass="10691">MYTQTLETVIQLADISDPTSDGIALRAVNWTLAILMLLVVGFGAYYGFQAWRKKAAAGANGIAEVREVAFGVIVIEMFLGGIIWFANYGTSLLQNFGIG</sequence>
<protein>
    <submittedName>
        <fullName evidence="2">Uncharacterized protein</fullName>
    </submittedName>
</protein>
<dbReference type="OrthoDB" id="4641235at2"/>
<dbReference type="STRING" id="57704.SAMN04489793_3328"/>
<keyword evidence="1" id="KW-1133">Transmembrane helix</keyword>